<dbReference type="Proteomes" id="UP001469365">
    <property type="component" value="Unassembled WGS sequence"/>
</dbReference>
<evidence type="ECO:0000256" key="1">
    <source>
        <dbReference type="SAM" id="SignalP"/>
    </source>
</evidence>
<evidence type="ECO:0000259" key="2">
    <source>
        <dbReference type="PROSITE" id="PS51272"/>
    </source>
</evidence>
<dbReference type="RefSeq" id="WP_341416575.1">
    <property type="nucleotide sequence ID" value="NZ_JBBPCC010000010.1"/>
</dbReference>
<gene>
    <name evidence="3" type="ORF">WMW72_16285</name>
</gene>
<name>A0ABU9DN46_9BACL</name>
<comment type="caution">
    <text evidence="3">The sequence shown here is derived from an EMBL/GenBank/DDBJ whole genome shotgun (WGS) entry which is preliminary data.</text>
</comment>
<dbReference type="PANTHER" id="PTHR43308:SF5">
    <property type="entry name" value="S-LAYER PROTEIN _ PEPTIDOGLYCAN ENDO-BETA-N-ACETYLGLUCOSAMINIDASE"/>
    <property type="match status" value="1"/>
</dbReference>
<dbReference type="InterPro" id="IPR001119">
    <property type="entry name" value="SLH_dom"/>
</dbReference>
<reference evidence="3 4" key="1">
    <citation type="submission" date="2024-04" db="EMBL/GenBank/DDBJ databases">
        <title>draft genome sequnece of Paenibacillus filicis.</title>
        <authorList>
            <person name="Kim D.-U."/>
        </authorList>
    </citation>
    <scope>NUCLEOTIDE SEQUENCE [LARGE SCALE GENOMIC DNA]</scope>
    <source>
        <strain evidence="3 4">KACC14197</strain>
    </source>
</reference>
<proteinExistence type="predicted"/>
<dbReference type="PROSITE" id="PS51272">
    <property type="entry name" value="SLH"/>
    <property type="match status" value="2"/>
</dbReference>
<dbReference type="EMBL" id="JBBPCC010000010">
    <property type="protein sequence ID" value="MEK8129465.1"/>
    <property type="molecule type" value="Genomic_DNA"/>
</dbReference>
<feature type="chain" id="PRO_5045688082" evidence="1">
    <location>
        <begin position="39"/>
        <end position="527"/>
    </location>
</feature>
<accession>A0ABU9DN46</accession>
<dbReference type="PANTHER" id="PTHR43308">
    <property type="entry name" value="OUTER MEMBRANE PROTEIN ALPHA-RELATED"/>
    <property type="match status" value="1"/>
</dbReference>
<dbReference type="InterPro" id="IPR051465">
    <property type="entry name" value="Cell_Envelope_Struct_Comp"/>
</dbReference>
<feature type="domain" description="SLH" evidence="2">
    <location>
        <begin position="36"/>
        <end position="99"/>
    </location>
</feature>
<evidence type="ECO:0000313" key="3">
    <source>
        <dbReference type="EMBL" id="MEK8129465.1"/>
    </source>
</evidence>
<protein>
    <submittedName>
        <fullName evidence="3">S-layer homology domain-containing protein</fullName>
    </submittedName>
</protein>
<feature type="domain" description="SLH" evidence="2">
    <location>
        <begin position="170"/>
        <end position="233"/>
    </location>
</feature>
<feature type="signal peptide" evidence="1">
    <location>
        <begin position="1"/>
        <end position="38"/>
    </location>
</feature>
<sequence length="527" mass="59025">MNEQQTKIKKWINYQRFASGLMLLALAAILIAPADARADSFTDLTGHWAGSVVETAIAQHFIQGYEDGTFRPDHEVTRAEAAGMLSRVTRLKGPDKASDPFPGLDKHWSRNEVSKLAGLGFISSADYPQGFQPDAPVSRFEIMKWMATGLAQADTGFRQALQDTVHTLLPTPEIYKGGVEPEQIPYLAVAKGAGLIDGFDDGSFRPNGTATRAELAAILLRYARVEGSRAEDYQALNELREVGLTGTNAISLTPYRYLKKSTTDEQGVYLPEYIKMMGIGLTRKSDFDSLKPYLDNPDTGIYFYSDDHPEQPRFVPLKDLKTTIKEAVLEGEQQRESMYLGPGHPKDMSIEDVKLYFQHRYIHLKVDDELVPYTSFANITDRPITAGDLAVLTLHRMIFVEVPAGESPKGVYASFFMDGGEPWMNGHTEGIYLIFKETTMKVLDKTMDLMEFYNAPGRARGNGLLFLNRIPLDIAAKKGFTTIPDSHRSFFVQGSENRFWSYNSFPMTDNRSLIITTDSGDRVWMSK</sequence>
<organism evidence="3 4">
    <name type="scientific">Paenibacillus filicis</name>
    <dbReference type="NCBI Taxonomy" id="669464"/>
    <lineage>
        <taxon>Bacteria</taxon>
        <taxon>Bacillati</taxon>
        <taxon>Bacillota</taxon>
        <taxon>Bacilli</taxon>
        <taxon>Bacillales</taxon>
        <taxon>Paenibacillaceae</taxon>
        <taxon>Paenibacillus</taxon>
    </lineage>
</organism>
<keyword evidence="1" id="KW-0732">Signal</keyword>
<evidence type="ECO:0000313" key="4">
    <source>
        <dbReference type="Proteomes" id="UP001469365"/>
    </source>
</evidence>
<dbReference type="Pfam" id="PF00395">
    <property type="entry name" value="SLH"/>
    <property type="match status" value="3"/>
</dbReference>
<keyword evidence="4" id="KW-1185">Reference proteome</keyword>